<dbReference type="InParanoid" id="A0A0H2R495"/>
<organism evidence="2 3">
    <name type="scientific">Schizopora paradoxa</name>
    <dbReference type="NCBI Taxonomy" id="27342"/>
    <lineage>
        <taxon>Eukaryota</taxon>
        <taxon>Fungi</taxon>
        <taxon>Dikarya</taxon>
        <taxon>Basidiomycota</taxon>
        <taxon>Agaricomycotina</taxon>
        <taxon>Agaricomycetes</taxon>
        <taxon>Hymenochaetales</taxon>
        <taxon>Schizoporaceae</taxon>
        <taxon>Schizopora</taxon>
    </lineage>
</organism>
<protein>
    <submittedName>
        <fullName evidence="2">Uncharacterized protein</fullName>
    </submittedName>
</protein>
<name>A0A0H2R495_9AGAM</name>
<dbReference type="Proteomes" id="UP000053477">
    <property type="component" value="Unassembled WGS sequence"/>
</dbReference>
<dbReference type="AlphaFoldDB" id="A0A0H2R495"/>
<evidence type="ECO:0000313" key="2">
    <source>
        <dbReference type="EMBL" id="KLO06157.1"/>
    </source>
</evidence>
<dbReference type="STRING" id="27342.A0A0H2R495"/>
<dbReference type="EMBL" id="KQ086231">
    <property type="protein sequence ID" value="KLO06157.1"/>
    <property type="molecule type" value="Genomic_DNA"/>
</dbReference>
<gene>
    <name evidence="2" type="ORF">SCHPADRAFT_946323</name>
</gene>
<dbReference type="OrthoDB" id="2654952at2759"/>
<evidence type="ECO:0000256" key="1">
    <source>
        <dbReference type="SAM" id="Phobius"/>
    </source>
</evidence>
<keyword evidence="1" id="KW-0472">Membrane</keyword>
<proteinExistence type="predicted"/>
<keyword evidence="3" id="KW-1185">Reference proteome</keyword>
<reference evidence="2 3" key="1">
    <citation type="submission" date="2015-04" db="EMBL/GenBank/DDBJ databases">
        <title>Complete genome sequence of Schizopora paradoxa KUC8140, a cosmopolitan wood degrader in East Asia.</title>
        <authorList>
            <consortium name="DOE Joint Genome Institute"/>
            <person name="Min B."/>
            <person name="Park H."/>
            <person name="Jang Y."/>
            <person name="Kim J.-J."/>
            <person name="Kim K.H."/>
            <person name="Pangilinan J."/>
            <person name="Lipzen A."/>
            <person name="Riley R."/>
            <person name="Grigoriev I.V."/>
            <person name="Spatafora J.W."/>
            <person name="Choi I.-G."/>
        </authorList>
    </citation>
    <scope>NUCLEOTIDE SEQUENCE [LARGE SCALE GENOMIC DNA]</scope>
    <source>
        <strain evidence="2 3">KUC8140</strain>
    </source>
</reference>
<sequence length="438" mass="48604">MSLPALDVSSGRLRTFIDTIVSTLPFGKQIIALVDLYRNVRNSKISQLVFSVFGGSSPENATPGPSFAMKPLRVLSSLALFLILALSSVNFIMLNVGIAFHPICEATFLSNSQFCRVVSAARQMTLPSTTYEHLNYPTLFDNGSQVLGDIVEGNTIISTTSLDLSKAHIAIDDLLLLVQYSTLSRKDAFLSSLDQLRSEAREAGFRLQNFAVSLDGSIDRIIFANSHFHDDLEEPNQSAMSLAHDSACTAMHLTKFPSLCPSVATFETERRFKHALVTFEEELKELTLRAFNLLGILERLDEHLRTILSLAKAERSDVIEAREVVQQRFLTAFGFNKKQLADYEEAISIVEKVTVYTALARDYVATSHSQLFRLQEEVIQARCTAAKSTKVEWIPIKDSAALVAKGIERLQLAQLRVQKEDGGLSPSLRAEPVNSRFV</sequence>
<accession>A0A0H2R495</accession>
<feature type="transmembrane region" description="Helical" evidence="1">
    <location>
        <begin position="78"/>
        <end position="100"/>
    </location>
</feature>
<keyword evidence="1" id="KW-1133">Transmembrane helix</keyword>
<keyword evidence="1" id="KW-0812">Transmembrane</keyword>
<evidence type="ECO:0000313" key="3">
    <source>
        <dbReference type="Proteomes" id="UP000053477"/>
    </source>
</evidence>